<protein>
    <submittedName>
        <fullName evidence="1">Uncharacterized protein</fullName>
    </submittedName>
</protein>
<gene>
    <name evidence="1" type="ORF">SAMN05444007_11210</name>
</gene>
<dbReference type="STRING" id="1227549.SAMN05444007_11210"/>
<evidence type="ECO:0000313" key="1">
    <source>
        <dbReference type="EMBL" id="SEK02518.1"/>
    </source>
</evidence>
<reference evidence="1 2" key="1">
    <citation type="submission" date="2016-10" db="EMBL/GenBank/DDBJ databases">
        <authorList>
            <person name="de Groot N.N."/>
        </authorList>
    </citation>
    <scope>NUCLEOTIDE SEQUENCE [LARGE SCALE GENOMIC DNA]</scope>
    <source>
        <strain evidence="1 2">DSM 29340</strain>
    </source>
</reference>
<proteinExistence type="predicted"/>
<accession>A0A1H7DLQ4</accession>
<name>A0A1H7DLQ4_9RHOB</name>
<dbReference type="RefSeq" id="WP_092370289.1">
    <property type="nucleotide sequence ID" value="NZ_FNYD01000012.1"/>
</dbReference>
<dbReference type="OrthoDB" id="3893742at2"/>
<organism evidence="1 2">
    <name type="scientific">Cribrihabitans marinus</name>
    <dbReference type="NCBI Taxonomy" id="1227549"/>
    <lineage>
        <taxon>Bacteria</taxon>
        <taxon>Pseudomonadati</taxon>
        <taxon>Pseudomonadota</taxon>
        <taxon>Alphaproteobacteria</taxon>
        <taxon>Rhodobacterales</taxon>
        <taxon>Paracoccaceae</taxon>
        <taxon>Cribrihabitans</taxon>
    </lineage>
</organism>
<dbReference type="EMBL" id="FNYD01000012">
    <property type="protein sequence ID" value="SEK02518.1"/>
    <property type="molecule type" value="Genomic_DNA"/>
</dbReference>
<dbReference type="Proteomes" id="UP000199379">
    <property type="component" value="Unassembled WGS sequence"/>
</dbReference>
<evidence type="ECO:0000313" key="2">
    <source>
        <dbReference type="Proteomes" id="UP000199379"/>
    </source>
</evidence>
<dbReference type="AlphaFoldDB" id="A0A1H7DLQ4"/>
<sequence>MTADTAHSAPPPEGSGVDAPALRLAETLDVAIARLEQARPFAKFRHQRPVLDVVARLQAMPGGLDAIAAQAARMDAAGLFAGSDWDRPETLLPQLVGGTLSSEDPVSAALELTSLARFLAVATGQARHDNLHSDQARHFLTQVLALNLRDIFLPPDETARMLGERYDRKRRALTYIFEHIGLTDVLGVLVTEIWRLLEQRSVQVGVAKDMIAQIAIALHEKGTEPGNERLGAERLVSALFGPTVASLDDPGTAVYLDRIAHFDEAGLSREAMGFARAMHDTGLVSDYHAAFVTWAVDYADRPLVPEALGLGSRGLDSWRNYRRLIQDLIGAAVTPATPQAVYGLAMLLERGILHHAPMVPALDRQLQLTVRGQARERLIQGFGEAVPPEAHLLAGVVQVLGQPLGIGQGANPTCQAARAIAMWALIEPDYLLHIVTQAAEFDTVLMQFEGTAIDAADLPVGLAGFGPIDADPVSVLLVSHLDRIYAEMGRLCAGRDGDPHRWINPQFHGWWVARDCAVAVDVTSGRLTGYDTFLRRFMSSYHPLFNGDRPVSHPQPAGIAVTDPQGQFVGWHAIAILRVGEDQAGKMRVYFYNPNNDSGQDWGGGAVVSTGGNGERHGEGSLEFEQFLSRVYLFHDDPLRGTETDHDVPQEVIDHIRDLATGSWAAGRLPEIPPRGA</sequence>
<keyword evidence="2" id="KW-1185">Reference proteome</keyword>